<feature type="transmembrane region" description="Helical" evidence="6">
    <location>
        <begin position="121"/>
        <end position="138"/>
    </location>
</feature>
<dbReference type="GO" id="GO:0032153">
    <property type="term" value="C:cell division site"/>
    <property type="evidence" value="ECO:0007669"/>
    <property type="project" value="TreeGrafter"/>
</dbReference>
<feature type="transmembrane region" description="Helical" evidence="6">
    <location>
        <begin position="370"/>
        <end position="396"/>
    </location>
</feature>
<dbReference type="PANTHER" id="PTHR30474">
    <property type="entry name" value="CELL CYCLE PROTEIN"/>
    <property type="match status" value="1"/>
</dbReference>
<keyword evidence="4 6" id="KW-1133">Transmembrane helix</keyword>
<feature type="transmembrane region" description="Helical" evidence="6">
    <location>
        <begin position="250"/>
        <end position="271"/>
    </location>
</feature>
<dbReference type="RefSeq" id="WP_188990040.1">
    <property type="nucleotide sequence ID" value="NZ_BMHP01000001.1"/>
</dbReference>
<reference evidence="7" key="2">
    <citation type="submission" date="2020-09" db="EMBL/GenBank/DDBJ databases">
        <authorList>
            <person name="Sun Q."/>
            <person name="Zhou Y."/>
        </authorList>
    </citation>
    <scope>NUCLEOTIDE SEQUENCE</scope>
    <source>
        <strain evidence="7">CGMCC 1.15178</strain>
    </source>
</reference>
<gene>
    <name evidence="7" type="ORF">GCM10010911_12040</name>
</gene>
<feature type="transmembrane region" description="Helical" evidence="6">
    <location>
        <begin position="329"/>
        <end position="358"/>
    </location>
</feature>
<organism evidence="7 8">
    <name type="scientific">Paenibacillus nasutitermitis</name>
    <dbReference type="NCBI Taxonomy" id="1652958"/>
    <lineage>
        <taxon>Bacteria</taxon>
        <taxon>Bacillati</taxon>
        <taxon>Bacillota</taxon>
        <taxon>Bacilli</taxon>
        <taxon>Bacillales</taxon>
        <taxon>Paenibacillaceae</taxon>
        <taxon>Paenibacillus</taxon>
    </lineage>
</organism>
<dbReference type="EMBL" id="BMHP01000001">
    <property type="protein sequence ID" value="GGD55919.1"/>
    <property type="molecule type" value="Genomic_DNA"/>
</dbReference>
<proteinExistence type="predicted"/>
<evidence type="ECO:0000256" key="1">
    <source>
        <dbReference type="ARBA" id="ARBA00004141"/>
    </source>
</evidence>
<dbReference type="GO" id="GO:0008360">
    <property type="term" value="P:regulation of cell shape"/>
    <property type="evidence" value="ECO:0007669"/>
    <property type="project" value="UniProtKB-KW"/>
</dbReference>
<keyword evidence="7" id="KW-0131">Cell cycle</keyword>
<dbReference type="GO" id="GO:0015648">
    <property type="term" value="F:lipid-linked peptidoglycan transporter activity"/>
    <property type="evidence" value="ECO:0007669"/>
    <property type="project" value="TreeGrafter"/>
</dbReference>
<evidence type="ECO:0000256" key="5">
    <source>
        <dbReference type="ARBA" id="ARBA00023136"/>
    </source>
</evidence>
<feature type="transmembrane region" description="Helical" evidence="6">
    <location>
        <begin position="214"/>
        <end position="238"/>
    </location>
</feature>
<dbReference type="InterPro" id="IPR047928">
    <property type="entry name" value="Perm_prefix_1"/>
</dbReference>
<feature type="transmembrane region" description="Helical" evidence="6">
    <location>
        <begin position="175"/>
        <end position="194"/>
    </location>
</feature>
<dbReference type="InterPro" id="IPR001182">
    <property type="entry name" value="FtsW/RodA"/>
</dbReference>
<keyword evidence="3" id="KW-0133">Cell shape</keyword>
<protein>
    <submittedName>
        <fullName evidence="7">Cell division protein FtsW</fullName>
    </submittedName>
</protein>
<dbReference type="GO" id="GO:0005886">
    <property type="term" value="C:plasma membrane"/>
    <property type="evidence" value="ECO:0007669"/>
    <property type="project" value="TreeGrafter"/>
</dbReference>
<feature type="transmembrane region" description="Helical" evidence="6">
    <location>
        <begin position="292"/>
        <end position="309"/>
    </location>
</feature>
<evidence type="ECO:0000256" key="4">
    <source>
        <dbReference type="ARBA" id="ARBA00022989"/>
    </source>
</evidence>
<dbReference type="Proteomes" id="UP000612456">
    <property type="component" value="Unassembled WGS sequence"/>
</dbReference>
<sequence length="443" mass="50143">MITIHSHPQVQKFLQAVCQEIKAVELHKEIREELTIHIADRVEDLLQQGEDEAHAVELAVEAMGSPRTIGRDMHRIHRPIMDWGLASLLVLVIGMGLFAIYAIQVSDFPYTRNERLFEKKLIFTFFGCLGLIGLWFFDYRRLMRYSNLLFVAALLVMFAGNVFRSTINGSAYMHVFGMPIDVMTIGAFMLVLALPGMKLPKYWTTGETVIRCVYLLGVPLVIYWAAHSFSSVFLYLGAATGFLWFNRRSVHQFLGIIGMFSMAAFAIVLSFKTQFAYTMLRLTSFLSEDQHASYLTSLSLKVIRSAGWWGHGFAASDLNLPFQYSNTMFIYIIYSFGWAGGLVIGAISVLFIARIAALAREVRDDYGRRLIVLLLIVMGIQFVLPMLMGVGLAPYISITLPFLSYGNTLLLLHFGAIGLILTVYKRKNMIRSSNGWMPRKFDI</sequence>
<dbReference type="AlphaFoldDB" id="A0A916YQR1"/>
<feature type="transmembrane region" description="Helical" evidence="6">
    <location>
        <begin position="80"/>
        <end position="101"/>
    </location>
</feature>
<dbReference type="GO" id="GO:0051301">
    <property type="term" value="P:cell division"/>
    <property type="evidence" value="ECO:0007669"/>
    <property type="project" value="UniProtKB-KW"/>
</dbReference>
<keyword evidence="2 6" id="KW-0812">Transmembrane</keyword>
<evidence type="ECO:0000256" key="2">
    <source>
        <dbReference type="ARBA" id="ARBA00022692"/>
    </source>
</evidence>
<keyword evidence="8" id="KW-1185">Reference proteome</keyword>
<evidence type="ECO:0000256" key="3">
    <source>
        <dbReference type="ARBA" id="ARBA00022960"/>
    </source>
</evidence>
<keyword evidence="5 6" id="KW-0472">Membrane</keyword>
<evidence type="ECO:0000313" key="8">
    <source>
        <dbReference type="Proteomes" id="UP000612456"/>
    </source>
</evidence>
<comment type="subcellular location">
    <subcellularLocation>
        <location evidence="1">Membrane</location>
        <topology evidence="1">Multi-pass membrane protein</topology>
    </subcellularLocation>
</comment>
<evidence type="ECO:0000313" key="7">
    <source>
        <dbReference type="EMBL" id="GGD55919.1"/>
    </source>
</evidence>
<dbReference type="PANTHER" id="PTHR30474:SF1">
    <property type="entry name" value="PEPTIDOGLYCAN GLYCOSYLTRANSFERASE MRDB"/>
    <property type="match status" value="1"/>
</dbReference>
<dbReference type="Pfam" id="PF01098">
    <property type="entry name" value="FTSW_RODA_SPOVE"/>
    <property type="match status" value="1"/>
</dbReference>
<feature type="transmembrane region" description="Helical" evidence="6">
    <location>
        <begin position="402"/>
        <end position="424"/>
    </location>
</feature>
<feature type="transmembrane region" description="Helical" evidence="6">
    <location>
        <begin position="145"/>
        <end position="163"/>
    </location>
</feature>
<keyword evidence="7" id="KW-0132">Cell division</keyword>
<name>A0A916YQR1_9BACL</name>
<dbReference type="NCBIfam" id="NF038403">
    <property type="entry name" value="perm_prefix_1"/>
    <property type="match status" value="1"/>
</dbReference>
<reference evidence="7" key="1">
    <citation type="journal article" date="2014" name="Int. J. Syst. Evol. Microbiol.">
        <title>Complete genome sequence of Corynebacterium casei LMG S-19264T (=DSM 44701T), isolated from a smear-ripened cheese.</title>
        <authorList>
            <consortium name="US DOE Joint Genome Institute (JGI-PGF)"/>
            <person name="Walter F."/>
            <person name="Albersmeier A."/>
            <person name="Kalinowski J."/>
            <person name="Ruckert C."/>
        </authorList>
    </citation>
    <scope>NUCLEOTIDE SEQUENCE</scope>
    <source>
        <strain evidence="7">CGMCC 1.15178</strain>
    </source>
</reference>
<accession>A0A916YQR1</accession>
<evidence type="ECO:0000256" key="6">
    <source>
        <dbReference type="SAM" id="Phobius"/>
    </source>
</evidence>
<comment type="caution">
    <text evidence="7">The sequence shown here is derived from an EMBL/GenBank/DDBJ whole genome shotgun (WGS) entry which is preliminary data.</text>
</comment>